<dbReference type="Pfam" id="PF14576">
    <property type="entry name" value="SEO_N"/>
    <property type="match status" value="1"/>
</dbReference>
<dbReference type="GO" id="GO:0010088">
    <property type="term" value="P:phloem development"/>
    <property type="evidence" value="ECO:0007669"/>
    <property type="project" value="InterPro"/>
</dbReference>
<organism evidence="3 4">
    <name type="scientific">Heracleum sosnowskyi</name>
    <dbReference type="NCBI Taxonomy" id="360622"/>
    <lineage>
        <taxon>Eukaryota</taxon>
        <taxon>Viridiplantae</taxon>
        <taxon>Streptophyta</taxon>
        <taxon>Embryophyta</taxon>
        <taxon>Tracheophyta</taxon>
        <taxon>Spermatophyta</taxon>
        <taxon>Magnoliopsida</taxon>
        <taxon>eudicotyledons</taxon>
        <taxon>Gunneridae</taxon>
        <taxon>Pentapetalae</taxon>
        <taxon>asterids</taxon>
        <taxon>campanulids</taxon>
        <taxon>Apiales</taxon>
        <taxon>Apiaceae</taxon>
        <taxon>Apioideae</taxon>
        <taxon>apioid superclade</taxon>
        <taxon>Tordylieae</taxon>
        <taxon>Tordyliinae</taxon>
        <taxon>Heracleum</taxon>
    </lineage>
</organism>
<feature type="domain" description="Sieve element occlusion C-terminal" evidence="2">
    <location>
        <begin position="468"/>
        <end position="697"/>
    </location>
</feature>
<keyword evidence="4" id="KW-1185">Reference proteome</keyword>
<gene>
    <name evidence="3" type="ORF">POM88_038774</name>
</gene>
<reference evidence="3" key="1">
    <citation type="submission" date="2023-02" db="EMBL/GenBank/DDBJ databases">
        <title>Genome of toxic invasive species Heracleum sosnowskyi carries increased number of genes despite the absence of recent whole-genome duplications.</title>
        <authorList>
            <person name="Schelkunov M."/>
            <person name="Shtratnikova V."/>
            <person name="Makarenko M."/>
            <person name="Klepikova A."/>
            <person name="Omelchenko D."/>
            <person name="Novikova G."/>
            <person name="Obukhova E."/>
            <person name="Bogdanov V."/>
            <person name="Penin A."/>
            <person name="Logacheva M."/>
        </authorList>
    </citation>
    <scope>NUCLEOTIDE SEQUENCE</scope>
    <source>
        <strain evidence="3">Hsosn_3</strain>
        <tissue evidence="3">Leaf</tissue>
    </source>
</reference>
<protein>
    <submittedName>
        <fullName evidence="3">Sieve element occlusion</fullName>
    </submittedName>
</protein>
<feature type="domain" description="Sieve element occlusion N-terminal" evidence="1">
    <location>
        <begin position="20"/>
        <end position="305"/>
    </location>
</feature>
<sequence length="699" mass="79679">MQQQQRKIVRTADRRMFSSSDDSAMMKQIQSTHAPDGRVVDVKPTMLVIEEILHRASPGIDGVINGTHAHMDTLEKAALLGFDGMLELQAYTIHKVSCELECKCSGGADAHGSTMAILSMLSSYTWEAKIVLSLAAFSVNYGQFWLVAQLYTTNPLAKSVAILKQLPDIVEHSNILKSQFDAANNLIKAVMDVTKCIIKFQQLPSNYISPETPPMSVAMALVPTAAYWLIRSLVTCASQLTSLIGMSHQHVTATTEAWEISSLAHKVQNILDHLTTQLGHCHQHIDEKRHDEYFQMLIRLFETPHIDNMKILKALLYSNDDMLPLVDGTTKTRVSIEVLRRKNVLLLISDLDISTEQLIVLTHIYNESRAKPELHYDLVWIPIEDRSIPWNDKQQQRFEQLQTMMPWYTIHHPTMLEPAVIKFIKEVWHFAKKKILVVLDPQGKVACPNALHMVWIWGNIAYPFTSIKEEALWKSETWRLELLVDGIDPDMLEWVAQGKYICLYGGEDIDWIRRFTSTTKAVAQAAQIDLKMVYVGKHNSKDRTSRNITTIITEQLSNVWTDLTFIWYFWTRLESMFYSKMQHGKTIENDQIAQEVLTMLTFDSSDHGWALFCIGSDVIAKAKGDTLLTSLDEFPNWEEDAKVKGFVPALQDHLEHLHTPLHCNRLILPGIDGGIPEMVICAECGHPMEKYFMYRCCVD</sequence>
<comment type="caution">
    <text evidence="3">The sequence shown here is derived from an EMBL/GenBank/DDBJ whole genome shotgun (WGS) entry which is preliminary data.</text>
</comment>
<proteinExistence type="predicted"/>
<dbReference type="Proteomes" id="UP001237642">
    <property type="component" value="Unassembled WGS sequence"/>
</dbReference>
<evidence type="ECO:0000259" key="1">
    <source>
        <dbReference type="Pfam" id="PF14576"/>
    </source>
</evidence>
<dbReference type="InterPro" id="IPR027944">
    <property type="entry name" value="SEO_C"/>
</dbReference>
<dbReference type="InterPro" id="IPR039299">
    <property type="entry name" value="SEOA"/>
</dbReference>
<reference evidence="3" key="2">
    <citation type="submission" date="2023-05" db="EMBL/GenBank/DDBJ databases">
        <authorList>
            <person name="Schelkunov M.I."/>
        </authorList>
    </citation>
    <scope>NUCLEOTIDE SEQUENCE</scope>
    <source>
        <strain evidence="3">Hsosn_3</strain>
        <tissue evidence="3">Leaf</tissue>
    </source>
</reference>
<evidence type="ECO:0000313" key="4">
    <source>
        <dbReference type="Proteomes" id="UP001237642"/>
    </source>
</evidence>
<name>A0AAD8M8P0_9APIA</name>
<evidence type="ECO:0000259" key="2">
    <source>
        <dbReference type="Pfam" id="PF14577"/>
    </source>
</evidence>
<dbReference type="InterPro" id="IPR027942">
    <property type="entry name" value="SEO_N"/>
</dbReference>
<dbReference type="Pfam" id="PF14577">
    <property type="entry name" value="SEO_C"/>
    <property type="match status" value="1"/>
</dbReference>
<evidence type="ECO:0000313" key="3">
    <source>
        <dbReference type="EMBL" id="KAK1363213.1"/>
    </source>
</evidence>
<dbReference type="PANTHER" id="PTHR33232:SF12">
    <property type="entry name" value="PROTEIN SIEVE ELEMENT OCCLUSION B-LIKE"/>
    <property type="match status" value="1"/>
</dbReference>
<dbReference type="EMBL" id="JAUIZM010000009">
    <property type="protein sequence ID" value="KAK1363213.1"/>
    <property type="molecule type" value="Genomic_DNA"/>
</dbReference>
<dbReference type="AlphaFoldDB" id="A0AAD8M8P0"/>
<dbReference type="PANTHER" id="PTHR33232">
    <property type="entry name" value="PROTEIN SIEVE ELEMENT OCCLUSION B-LIKE"/>
    <property type="match status" value="1"/>
</dbReference>
<accession>A0AAD8M8P0</accession>